<comment type="caution">
    <text evidence="1">The sequence shown here is derived from an EMBL/GenBank/DDBJ whole genome shotgun (WGS) entry which is preliminary data.</text>
</comment>
<evidence type="ECO:0000313" key="2">
    <source>
        <dbReference type="Proteomes" id="UP001606300"/>
    </source>
</evidence>
<evidence type="ECO:0008006" key="3">
    <source>
        <dbReference type="Google" id="ProtNLM"/>
    </source>
</evidence>
<proteinExistence type="predicted"/>
<name>A0ABW7EMM5_9BURK</name>
<keyword evidence="2" id="KW-1185">Reference proteome</keyword>
<dbReference type="EMBL" id="JBIGHY010000004">
    <property type="protein sequence ID" value="MFG6414718.1"/>
    <property type="molecule type" value="Genomic_DNA"/>
</dbReference>
<sequence>MQLDLNSVESIVAWWQVWPERHDVYLDYKLSASPEFAPAILAAQRRIAASRELMALYESSVQEGRVQQAQLAEQQITLSARELRYREFAMMT</sequence>
<dbReference type="Proteomes" id="UP001606300">
    <property type="component" value="Unassembled WGS sequence"/>
</dbReference>
<dbReference type="RefSeq" id="WP_394470793.1">
    <property type="nucleotide sequence ID" value="NZ_JBIGHY010000004.1"/>
</dbReference>
<gene>
    <name evidence="1" type="ORF">ACG02S_12500</name>
</gene>
<protein>
    <recommendedName>
        <fullName evidence="3">Outer membrane efflux protein</fullName>
    </recommendedName>
</protein>
<accession>A0ABW7EMM5</accession>
<reference evidence="1 2" key="1">
    <citation type="submission" date="2024-09" db="EMBL/GenBank/DDBJ databases">
        <title>Novel species of the genus Pelomonas and Roseateles isolated from streams.</title>
        <authorList>
            <person name="Lu H."/>
        </authorList>
    </citation>
    <scope>NUCLEOTIDE SEQUENCE [LARGE SCALE GENOMIC DNA]</scope>
    <source>
        <strain evidence="1 2">DC23W</strain>
    </source>
</reference>
<evidence type="ECO:0000313" key="1">
    <source>
        <dbReference type="EMBL" id="MFG6414718.1"/>
    </source>
</evidence>
<organism evidence="1 2">
    <name type="scientific">Pelomonas dachongensis</name>
    <dbReference type="NCBI Taxonomy" id="3299029"/>
    <lineage>
        <taxon>Bacteria</taxon>
        <taxon>Pseudomonadati</taxon>
        <taxon>Pseudomonadota</taxon>
        <taxon>Betaproteobacteria</taxon>
        <taxon>Burkholderiales</taxon>
        <taxon>Sphaerotilaceae</taxon>
        <taxon>Roseateles</taxon>
    </lineage>
</organism>